<evidence type="ECO:0000313" key="4">
    <source>
        <dbReference type="Proteomes" id="UP000291022"/>
    </source>
</evidence>
<dbReference type="GO" id="GO:0005615">
    <property type="term" value="C:extracellular space"/>
    <property type="evidence" value="ECO:0007669"/>
    <property type="project" value="InterPro"/>
</dbReference>
<accession>A0A452QIV0</accession>
<dbReference type="Proteomes" id="UP000291022">
    <property type="component" value="Unassembled WGS sequence"/>
</dbReference>
<dbReference type="PANTHER" id="PTHR34829:SF1">
    <property type="entry name" value="SECRETOGLOBIN FAMILY 3A MEMBER 1"/>
    <property type="match status" value="1"/>
</dbReference>
<keyword evidence="4" id="KW-1185">Reference proteome</keyword>
<dbReference type="GeneTree" id="ENSGT00420000029848"/>
<dbReference type="Pfam" id="PF20490">
    <property type="entry name" value="SCGB3A"/>
    <property type="match status" value="1"/>
</dbReference>
<feature type="region of interest" description="Disordered" evidence="1">
    <location>
        <begin position="104"/>
        <end position="127"/>
    </location>
</feature>
<dbReference type="Ensembl" id="ENSUAMT00000005768.1">
    <property type="protein sequence ID" value="ENSUAMP00000005071.1"/>
    <property type="gene ID" value="ENSUAMG00000004572.1"/>
</dbReference>
<feature type="signal peptide" evidence="2">
    <location>
        <begin position="1"/>
        <end position="21"/>
    </location>
</feature>
<organism evidence="3 4">
    <name type="scientific">Ursus americanus</name>
    <name type="common">American black bear</name>
    <name type="synonym">Euarctos americanus</name>
    <dbReference type="NCBI Taxonomy" id="9643"/>
    <lineage>
        <taxon>Eukaryota</taxon>
        <taxon>Metazoa</taxon>
        <taxon>Chordata</taxon>
        <taxon>Craniata</taxon>
        <taxon>Vertebrata</taxon>
        <taxon>Euteleostomi</taxon>
        <taxon>Mammalia</taxon>
        <taxon>Eutheria</taxon>
        <taxon>Laurasiatheria</taxon>
        <taxon>Carnivora</taxon>
        <taxon>Caniformia</taxon>
        <taxon>Ursidae</taxon>
        <taxon>Ursus</taxon>
    </lineage>
</organism>
<keyword evidence="2" id="KW-0732">Signal</keyword>
<dbReference type="InterPro" id="IPR040301">
    <property type="entry name" value="Secretoglobin_3A"/>
</dbReference>
<evidence type="ECO:0000256" key="2">
    <source>
        <dbReference type="SAM" id="SignalP"/>
    </source>
</evidence>
<feature type="chain" id="PRO_5019368707" description="Secretoglobin family 3A member 1" evidence="2">
    <location>
        <begin position="22"/>
        <end position="127"/>
    </location>
</feature>
<dbReference type="PANTHER" id="PTHR34829">
    <property type="entry name" value="SECRETOGLOBIN FAMILY 3A MEMBER 2"/>
    <property type="match status" value="1"/>
</dbReference>
<dbReference type="STRING" id="9643.ENSUAMP00000005071"/>
<evidence type="ECO:0000256" key="1">
    <source>
        <dbReference type="SAM" id="MobiDB-lite"/>
    </source>
</evidence>
<evidence type="ECO:0008006" key="5">
    <source>
        <dbReference type="Google" id="ProtNLM"/>
    </source>
</evidence>
<reference evidence="3" key="3">
    <citation type="submission" date="2025-09" db="UniProtKB">
        <authorList>
            <consortium name="Ensembl"/>
        </authorList>
    </citation>
    <scope>IDENTIFICATION</scope>
</reference>
<reference evidence="3" key="2">
    <citation type="submission" date="2025-08" db="UniProtKB">
        <authorList>
            <consortium name="Ensembl"/>
        </authorList>
    </citation>
    <scope>IDENTIFICATION</scope>
</reference>
<dbReference type="GO" id="GO:1901741">
    <property type="term" value="P:positive regulation of myoblast fusion"/>
    <property type="evidence" value="ECO:0007669"/>
    <property type="project" value="TreeGrafter"/>
</dbReference>
<sequence>MKLTAAFLVLCVALLGHPGECCLPQFPAPPAVAGAGAMAEAGAMAPPFLGGFNPLKFMLTILGIPVEHLVEGSRKCVAELGPEAMEAMGAVKALLVMGAPCALPSHPQGNLTARPQEKQDGLGWGRG</sequence>
<proteinExistence type="predicted"/>
<evidence type="ECO:0000313" key="3">
    <source>
        <dbReference type="Ensembl" id="ENSUAMP00000005071.1"/>
    </source>
</evidence>
<protein>
    <recommendedName>
        <fullName evidence="5">Secretoglobin family 3A member 1</fullName>
    </recommendedName>
</protein>
<name>A0A452QIV0_URSAM</name>
<reference evidence="4" key="1">
    <citation type="submission" date="2016-06" db="EMBL/GenBank/DDBJ databases">
        <title>De novo assembly and RNA-Seq shows season-dependent expression and editing in black bear kidneys.</title>
        <authorList>
            <person name="Korstanje R."/>
            <person name="Srivastava A."/>
            <person name="Sarsani V.K."/>
            <person name="Sheehan S.M."/>
            <person name="Seger R.L."/>
            <person name="Barter M.E."/>
            <person name="Lindqvist C."/>
            <person name="Brody L.C."/>
            <person name="Mullikin J.C."/>
        </authorList>
    </citation>
    <scope>NUCLEOTIDE SEQUENCE [LARGE SCALE GENOMIC DNA]</scope>
</reference>
<dbReference type="OMA" id="MELTATF"/>
<dbReference type="AlphaFoldDB" id="A0A452QIV0"/>